<dbReference type="EMBL" id="VKHP01000037">
    <property type="protein sequence ID" value="NEU96571.1"/>
    <property type="molecule type" value="Genomic_DNA"/>
</dbReference>
<dbReference type="AlphaFoldDB" id="A0A6P1BG35"/>
<keyword evidence="2" id="KW-0812">Transmembrane</keyword>
<protein>
    <submittedName>
        <fullName evidence="5">DUF4880 domain-containing protein</fullName>
    </submittedName>
</protein>
<gene>
    <name evidence="5" type="ORF">FNJ47_12175</name>
</gene>
<dbReference type="Gene3D" id="3.55.50.30">
    <property type="match status" value="1"/>
</dbReference>
<dbReference type="InterPro" id="IPR006860">
    <property type="entry name" value="FecR"/>
</dbReference>
<feature type="compositionally biased region" description="Basic residues" evidence="1">
    <location>
        <begin position="1"/>
        <end position="12"/>
    </location>
</feature>
<dbReference type="Pfam" id="PF04773">
    <property type="entry name" value="FecR"/>
    <property type="match status" value="1"/>
</dbReference>
<feature type="region of interest" description="Disordered" evidence="1">
    <location>
        <begin position="1"/>
        <end position="32"/>
    </location>
</feature>
<dbReference type="GO" id="GO:0016989">
    <property type="term" value="F:sigma factor antagonist activity"/>
    <property type="evidence" value="ECO:0007669"/>
    <property type="project" value="TreeGrafter"/>
</dbReference>
<feature type="domain" description="FecR N-terminal" evidence="4">
    <location>
        <begin position="38"/>
        <end position="79"/>
    </location>
</feature>
<reference evidence="5 6" key="1">
    <citation type="journal article" date="2020" name="Arch. Microbiol.">
        <title>Bradyrhizobium uaiense sp. nov., a new highly efficient cowpea symbiont.</title>
        <authorList>
            <person name="Cabral Michel D."/>
            <person name="Azarias Guimaraes A."/>
            <person name="Martins da Costa E."/>
            <person name="Soares de Carvalho T."/>
            <person name="Balsanelli E."/>
            <person name="Willems A."/>
            <person name="Maltempi de Souza E."/>
            <person name="de Souza Moreira F.M."/>
        </authorList>
    </citation>
    <scope>NUCLEOTIDE SEQUENCE [LARGE SCALE GENOMIC DNA]</scope>
    <source>
        <strain evidence="5 6">UFLA 03-164</strain>
    </source>
</reference>
<name>A0A6P1BG35_9BRAD</name>
<dbReference type="PANTHER" id="PTHR30273:SF2">
    <property type="entry name" value="PROTEIN FECR"/>
    <property type="match status" value="1"/>
</dbReference>
<evidence type="ECO:0000259" key="4">
    <source>
        <dbReference type="Pfam" id="PF16220"/>
    </source>
</evidence>
<feature type="domain" description="FecR protein" evidence="3">
    <location>
        <begin position="148"/>
        <end position="241"/>
    </location>
</feature>
<dbReference type="PIRSF" id="PIRSF018266">
    <property type="entry name" value="FecR"/>
    <property type="match status" value="1"/>
</dbReference>
<sequence>MDKRTTRLRRPPMARAARQVRMTSEGSKSTMGLGAMEREAHAWVRRLTSGDATVEDADTFQLWRRQSAAHAIAFANASKLWETVGNAGHNLRYDPASLGALLDGEARRVMTRRLVLRGGLATAAVAAGAVALRPPLELWPSWSELAADYRTGAGEQRKLALSDSVSINLDSRTSIALRPDHGDTSRIELITGQASIATTPQLSRPVTVIASSGQTVATQASFDVRYLGAEVRVTCLGGEVRVEHQGNARTVRERQQIAYDERRLSDIVAIDPAVEAAWQEGLLVFRYTPLPKVVEEVNRYRSGRIFIVNAELNAHLINGRFHIDRIDEILLQLEQAFGVKAKTLPGGIVLLS</sequence>
<accession>A0A6P1BG35</accession>
<dbReference type="Pfam" id="PF16220">
    <property type="entry name" value="DUF4880"/>
    <property type="match status" value="1"/>
</dbReference>
<dbReference type="InterPro" id="IPR032623">
    <property type="entry name" value="FecR_N"/>
</dbReference>
<dbReference type="Proteomes" id="UP000468531">
    <property type="component" value="Unassembled WGS sequence"/>
</dbReference>
<proteinExistence type="predicted"/>
<organism evidence="5 6">
    <name type="scientific">Bradyrhizobium uaiense</name>
    <dbReference type="NCBI Taxonomy" id="2594946"/>
    <lineage>
        <taxon>Bacteria</taxon>
        <taxon>Pseudomonadati</taxon>
        <taxon>Pseudomonadota</taxon>
        <taxon>Alphaproteobacteria</taxon>
        <taxon>Hyphomicrobiales</taxon>
        <taxon>Nitrobacteraceae</taxon>
        <taxon>Bradyrhizobium</taxon>
    </lineage>
</organism>
<feature type="compositionally biased region" description="Low complexity" evidence="1">
    <location>
        <begin position="13"/>
        <end position="22"/>
    </location>
</feature>
<feature type="transmembrane region" description="Helical" evidence="2">
    <location>
        <begin position="114"/>
        <end position="132"/>
    </location>
</feature>
<dbReference type="Gene3D" id="2.60.120.1440">
    <property type="match status" value="1"/>
</dbReference>
<evidence type="ECO:0000256" key="1">
    <source>
        <dbReference type="SAM" id="MobiDB-lite"/>
    </source>
</evidence>
<dbReference type="InterPro" id="IPR012373">
    <property type="entry name" value="Ferrdict_sens_TM"/>
</dbReference>
<evidence type="ECO:0000313" key="6">
    <source>
        <dbReference type="Proteomes" id="UP000468531"/>
    </source>
</evidence>
<evidence type="ECO:0000259" key="3">
    <source>
        <dbReference type="Pfam" id="PF04773"/>
    </source>
</evidence>
<comment type="caution">
    <text evidence="5">The sequence shown here is derived from an EMBL/GenBank/DDBJ whole genome shotgun (WGS) entry which is preliminary data.</text>
</comment>
<evidence type="ECO:0000256" key="2">
    <source>
        <dbReference type="SAM" id="Phobius"/>
    </source>
</evidence>
<dbReference type="PANTHER" id="PTHR30273">
    <property type="entry name" value="PERIPLASMIC SIGNAL SENSOR AND SIGMA FACTOR ACTIVATOR FECR-RELATED"/>
    <property type="match status" value="1"/>
</dbReference>
<keyword evidence="2" id="KW-0472">Membrane</keyword>
<evidence type="ECO:0000313" key="5">
    <source>
        <dbReference type="EMBL" id="NEU96571.1"/>
    </source>
</evidence>
<keyword evidence="6" id="KW-1185">Reference proteome</keyword>
<keyword evidence="2" id="KW-1133">Transmembrane helix</keyword>